<reference evidence="1" key="1">
    <citation type="journal article" date="2014" name="Front. Microbiol.">
        <title>High frequency of phylogenetically diverse reductive dehalogenase-homologous genes in deep subseafloor sedimentary metagenomes.</title>
        <authorList>
            <person name="Kawai M."/>
            <person name="Futagami T."/>
            <person name="Toyoda A."/>
            <person name="Takaki Y."/>
            <person name="Nishi S."/>
            <person name="Hori S."/>
            <person name="Arai W."/>
            <person name="Tsubouchi T."/>
            <person name="Morono Y."/>
            <person name="Uchiyama I."/>
            <person name="Ito T."/>
            <person name="Fujiyama A."/>
            <person name="Inagaki F."/>
            <person name="Takami H."/>
        </authorList>
    </citation>
    <scope>NUCLEOTIDE SEQUENCE</scope>
    <source>
        <strain evidence="1">Expedition CK06-06</strain>
    </source>
</reference>
<proteinExistence type="predicted"/>
<comment type="caution">
    <text evidence="1">The sequence shown here is derived from an EMBL/GenBank/DDBJ whole genome shotgun (WGS) entry which is preliminary data.</text>
</comment>
<dbReference type="EMBL" id="BARU01000036">
    <property type="protein sequence ID" value="GAH25926.1"/>
    <property type="molecule type" value="Genomic_DNA"/>
</dbReference>
<name>X1DY23_9ZZZZ</name>
<accession>X1DY23</accession>
<evidence type="ECO:0008006" key="2">
    <source>
        <dbReference type="Google" id="ProtNLM"/>
    </source>
</evidence>
<sequence length="479" mass="55803">MTKIEQTDLKSKHAVSKRKGHVCYPHTINVYPPRALDTLVSEHPSEVPLTLPLEKTLSNYSKDTCNDDLVRAGGARKILKENRDIVRKTFRSDSNFKSVCNCGRNVIPGREVEIWERARDQNEAARVSYKNLIRCGSVWGCPVCSYKIRTTRRDELMTMFKGLQSDGYHLVFLTLTKRHKQVDSKYYDRDKFRSYNKDWAKVNTCREIRDLKTDFDIKIIRTIDFTYSFINGFHPHLHDVLAFKTDSDPEVIGEMISKAFIQKWLSLNESAVMEAQKPEIVGNQDCKYGENVMKYIAKVTLIHEMTDAKHAKNVTGININPMAIPDMLRTGEYGYYTREQLIEIYGDFYFKVKGIRFMGYTKGLKEKYLIEEKTDHEVVSDTESLASLLLTIEWPVWFLIISQGLEVDLLCEVERLIEANHDPPQILNWLESKLNEKLCFSTYDNYQDTPYAIDESIDGKEMFIEKNEQINRIQLNYRE</sequence>
<dbReference type="AlphaFoldDB" id="X1DY23"/>
<organism evidence="1">
    <name type="scientific">marine sediment metagenome</name>
    <dbReference type="NCBI Taxonomy" id="412755"/>
    <lineage>
        <taxon>unclassified sequences</taxon>
        <taxon>metagenomes</taxon>
        <taxon>ecological metagenomes</taxon>
    </lineage>
</organism>
<evidence type="ECO:0000313" key="1">
    <source>
        <dbReference type="EMBL" id="GAH25926.1"/>
    </source>
</evidence>
<protein>
    <recommendedName>
        <fullName evidence="2">Replication protein</fullName>
    </recommendedName>
</protein>
<gene>
    <name evidence="1" type="ORF">S03H2_00272</name>
</gene>